<organism evidence="1">
    <name type="scientific">marine sediment metagenome</name>
    <dbReference type="NCBI Taxonomy" id="412755"/>
    <lineage>
        <taxon>unclassified sequences</taxon>
        <taxon>metagenomes</taxon>
        <taxon>ecological metagenomes</taxon>
    </lineage>
</organism>
<proteinExistence type="predicted"/>
<evidence type="ECO:0000313" key="1">
    <source>
        <dbReference type="EMBL" id="GAI94286.1"/>
    </source>
</evidence>
<accession>X1TSC5</accession>
<dbReference type="AlphaFoldDB" id="X1TSC5"/>
<name>X1TSC5_9ZZZZ</name>
<sequence length="168" mass="18609">MLLTMEQKPVAAIEAVIEEVLKKALKEWDMPEVEKGFMSRGYGGLYPKEGQLGRSDLRPDHVGIIATSADAGTTGLAGDQWTNNLVYSHDEGLTGWVLDRNITTDEDAYLIIEGVFDISPNPLLNAIQFGVGGVDFPVMNVRDIYLFDPFGMGWFPKPLWVPPKVNLK</sequence>
<reference evidence="1" key="1">
    <citation type="journal article" date="2014" name="Front. Microbiol.">
        <title>High frequency of phylogenetically diverse reductive dehalogenase-homologous genes in deep subseafloor sedimentary metagenomes.</title>
        <authorList>
            <person name="Kawai M."/>
            <person name="Futagami T."/>
            <person name="Toyoda A."/>
            <person name="Takaki Y."/>
            <person name="Nishi S."/>
            <person name="Hori S."/>
            <person name="Arai W."/>
            <person name="Tsubouchi T."/>
            <person name="Morono Y."/>
            <person name="Uchiyama I."/>
            <person name="Ito T."/>
            <person name="Fujiyama A."/>
            <person name="Inagaki F."/>
            <person name="Takami H."/>
        </authorList>
    </citation>
    <scope>NUCLEOTIDE SEQUENCE</scope>
    <source>
        <strain evidence="1">Expedition CK06-06</strain>
    </source>
</reference>
<gene>
    <name evidence="1" type="ORF">S12H4_34868</name>
</gene>
<comment type="caution">
    <text evidence="1">The sequence shown here is derived from an EMBL/GenBank/DDBJ whole genome shotgun (WGS) entry which is preliminary data.</text>
</comment>
<dbReference type="EMBL" id="BARW01020667">
    <property type="protein sequence ID" value="GAI94286.1"/>
    <property type="molecule type" value="Genomic_DNA"/>
</dbReference>
<feature type="non-terminal residue" evidence="1">
    <location>
        <position position="168"/>
    </location>
</feature>
<protein>
    <submittedName>
        <fullName evidence="1">Uncharacterized protein</fullName>
    </submittedName>
</protein>